<feature type="non-terminal residue" evidence="2">
    <location>
        <position position="61"/>
    </location>
</feature>
<evidence type="ECO:0000256" key="1">
    <source>
        <dbReference type="SAM" id="Phobius"/>
    </source>
</evidence>
<evidence type="ECO:0000313" key="2">
    <source>
        <dbReference type="EMBL" id="MCI54831.1"/>
    </source>
</evidence>
<dbReference type="EMBL" id="LXQA010485976">
    <property type="protein sequence ID" value="MCI54831.1"/>
    <property type="molecule type" value="Genomic_DNA"/>
</dbReference>
<keyword evidence="3" id="KW-1185">Reference proteome</keyword>
<organism evidence="2 3">
    <name type="scientific">Trifolium medium</name>
    <dbReference type="NCBI Taxonomy" id="97028"/>
    <lineage>
        <taxon>Eukaryota</taxon>
        <taxon>Viridiplantae</taxon>
        <taxon>Streptophyta</taxon>
        <taxon>Embryophyta</taxon>
        <taxon>Tracheophyta</taxon>
        <taxon>Spermatophyta</taxon>
        <taxon>Magnoliopsida</taxon>
        <taxon>eudicotyledons</taxon>
        <taxon>Gunneridae</taxon>
        <taxon>Pentapetalae</taxon>
        <taxon>rosids</taxon>
        <taxon>fabids</taxon>
        <taxon>Fabales</taxon>
        <taxon>Fabaceae</taxon>
        <taxon>Papilionoideae</taxon>
        <taxon>50 kb inversion clade</taxon>
        <taxon>NPAAA clade</taxon>
        <taxon>Hologalegina</taxon>
        <taxon>IRL clade</taxon>
        <taxon>Trifolieae</taxon>
        <taxon>Trifolium</taxon>
    </lineage>
</organism>
<feature type="transmembrane region" description="Helical" evidence="1">
    <location>
        <begin position="35"/>
        <end position="55"/>
    </location>
</feature>
<name>A0A392T104_9FABA</name>
<accession>A0A392T104</accession>
<proteinExistence type="predicted"/>
<protein>
    <submittedName>
        <fullName evidence="2">Uncharacterized protein</fullName>
    </submittedName>
</protein>
<keyword evidence="1" id="KW-0472">Membrane</keyword>
<reference evidence="2 3" key="1">
    <citation type="journal article" date="2018" name="Front. Plant Sci.">
        <title>Red Clover (Trifolium pratense) and Zigzag Clover (T. medium) - A Picture of Genomic Similarities and Differences.</title>
        <authorList>
            <person name="Dluhosova J."/>
            <person name="Istvanek J."/>
            <person name="Nedelnik J."/>
            <person name="Repkova J."/>
        </authorList>
    </citation>
    <scope>NUCLEOTIDE SEQUENCE [LARGE SCALE GENOMIC DNA]</scope>
    <source>
        <strain evidence="3">cv. 10/8</strain>
        <tissue evidence="2">Leaf</tissue>
    </source>
</reference>
<comment type="caution">
    <text evidence="2">The sequence shown here is derived from an EMBL/GenBank/DDBJ whole genome shotgun (WGS) entry which is preliminary data.</text>
</comment>
<keyword evidence="1" id="KW-0812">Transmembrane</keyword>
<evidence type="ECO:0000313" key="3">
    <source>
        <dbReference type="Proteomes" id="UP000265520"/>
    </source>
</evidence>
<keyword evidence="1" id="KW-1133">Transmembrane helix</keyword>
<sequence>MPFRSLCFAVCVCCSSTSSSLLCRFLRSVRRYLVVVPLPLLVAAVPLPSLIDFLCKEFPFP</sequence>
<dbReference type="AlphaFoldDB" id="A0A392T104"/>
<dbReference type="Proteomes" id="UP000265520">
    <property type="component" value="Unassembled WGS sequence"/>
</dbReference>